<evidence type="ECO:0000259" key="9">
    <source>
        <dbReference type="Pfam" id="PF06144"/>
    </source>
</evidence>
<evidence type="ECO:0000313" key="11">
    <source>
        <dbReference type="Proteomes" id="UP000582837"/>
    </source>
</evidence>
<dbReference type="Gene3D" id="1.20.272.10">
    <property type="match status" value="1"/>
</dbReference>
<dbReference type="GO" id="GO:0006261">
    <property type="term" value="P:DNA-templated DNA replication"/>
    <property type="evidence" value="ECO:0007669"/>
    <property type="project" value="TreeGrafter"/>
</dbReference>
<evidence type="ECO:0000256" key="5">
    <source>
        <dbReference type="ARBA" id="ARBA00022705"/>
    </source>
</evidence>
<dbReference type="GO" id="GO:0009360">
    <property type="term" value="C:DNA polymerase III complex"/>
    <property type="evidence" value="ECO:0007669"/>
    <property type="project" value="InterPro"/>
</dbReference>
<dbReference type="InterPro" id="IPR027417">
    <property type="entry name" value="P-loop_NTPase"/>
</dbReference>
<dbReference type="RefSeq" id="WP_170038810.1">
    <property type="nucleotide sequence ID" value="NZ_JABDTL010000002.1"/>
</dbReference>
<protein>
    <recommendedName>
        <fullName evidence="2">DNA polymerase III subunit delta</fullName>
        <ecNumber evidence="1">2.7.7.7</ecNumber>
    </recommendedName>
</protein>
<evidence type="ECO:0000256" key="1">
    <source>
        <dbReference type="ARBA" id="ARBA00012417"/>
    </source>
</evidence>
<organism evidence="10 11">
    <name type="scientific">Longimicrobium terrae</name>
    <dbReference type="NCBI Taxonomy" id="1639882"/>
    <lineage>
        <taxon>Bacteria</taxon>
        <taxon>Pseudomonadati</taxon>
        <taxon>Gemmatimonadota</taxon>
        <taxon>Longimicrobiia</taxon>
        <taxon>Longimicrobiales</taxon>
        <taxon>Longimicrobiaceae</taxon>
        <taxon>Longimicrobium</taxon>
    </lineage>
</organism>
<evidence type="ECO:0000256" key="4">
    <source>
        <dbReference type="ARBA" id="ARBA00022695"/>
    </source>
</evidence>
<name>A0A841H3D0_9BACT</name>
<dbReference type="Pfam" id="PF06144">
    <property type="entry name" value="DNA_pol3_delta"/>
    <property type="match status" value="1"/>
</dbReference>
<evidence type="ECO:0000256" key="8">
    <source>
        <dbReference type="ARBA" id="ARBA00049244"/>
    </source>
</evidence>
<keyword evidence="3 10" id="KW-0808">Transferase</keyword>
<gene>
    <name evidence="10" type="ORF">HNQ61_004368</name>
</gene>
<evidence type="ECO:0000256" key="2">
    <source>
        <dbReference type="ARBA" id="ARBA00017703"/>
    </source>
</evidence>
<dbReference type="InterPro" id="IPR008921">
    <property type="entry name" value="DNA_pol3_clamp-load_cplx_C"/>
</dbReference>
<reference evidence="10 11" key="1">
    <citation type="submission" date="2020-08" db="EMBL/GenBank/DDBJ databases">
        <title>Genomic Encyclopedia of Type Strains, Phase IV (KMG-IV): sequencing the most valuable type-strain genomes for metagenomic binning, comparative biology and taxonomic classification.</title>
        <authorList>
            <person name="Goeker M."/>
        </authorList>
    </citation>
    <scope>NUCLEOTIDE SEQUENCE [LARGE SCALE GENOMIC DNA]</scope>
    <source>
        <strain evidence="10 11">DSM 29007</strain>
    </source>
</reference>
<keyword evidence="6" id="KW-0239">DNA-directed DNA polymerase</keyword>
<evidence type="ECO:0000256" key="3">
    <source>
        <dbReference type="ARBA" id="ARBA00022679"/>
    </source>
</evidence>
<keyword evidence="5" id="KW-0235">DNA replication</keyword>
<dbReference type="PANTHER" id="PTHR34388:SF1">
    <property type="entry name" value="DNA POLYMERASE III SUBUNIT DELTA"/>
    <property type="match status" value="1"/>
</dbReference>
<dbReference type="NCBIfam" id="TIGR01128">
    <property type="entry name" value="holA"/>
    <property type="match status" value="1"/>
</dbReference>
<dbReference type="PANTHER" id="PTHR34388">
    <property type="entry name" value="DNA POLYMERASE III SUBUNIT DELTA"/>
    <property type="match status" value="1"/>
</dbReference>
<feature type="domain" description="DNA polymerase III delta N-terminal" evidence="9">
    <location>
        <begin position="23"/>
        <end position="138"/>
    </location>
</feature>
<dbReference type="Proteomes" id="UP000582837">
    <property type="component" value="Unassembled WGS sequence"/>
</dbReference>
<sequence>MPPLRPAQLDRTLRDRVAGGAFFFHGDEDFLREDAASRVVAAYLDPATRDFNFDQVRGADVAAEDLASVIGTPPMMAEHRVVVVRDAQGLSVKAREVVEAAAKAPPQGLILVLSAVIPSASKAKFYDDLKKHAVSIEFAPLSHDDAPGWAMETAREELGYELEPDAARALVGGVGVDLGTLTSELKKLAAYAQERKRVTLEDVRAVGGAIPRQDRWEWFDLIAERRFREAVAALPVMLDQGENGVGLVIGMGGVMLRIGLVCAGGPAALERELKPFQKWMARRVGPQARKWTLPEVDRAMEELLRTDRLLKSASLSDRQAIEELLLRLWAIERPARAA</sequence>
<dbReference type="GO" id="GO:0003677">
    <property type="term" value="F:DNA binding"/>
    <property type="evidence" value="ECO:0007669"/>
    <property type="project" value="InterPro"/>
</dbReference>
<dbReference type="AlphaFoldDB" id="A0A841H3D0"/>
<evidence type="ECO:0000313" key="10">
    <source>
        <dbReference type="EMBL" id="MBB6072705.1"/>
    </source>
</evidence>
<dbReference type="EMBL" id="JACHIA010000017">
    <property type="protein sequence ID" value="MBB6072705.1"/>
    <property type="molecule type" value="Genomic_DNA"/>
</dbReference>
<evidence type="ECO:0000256" key="7">
    <source>
        <dbReference type="ARBA" id="ARBA00034754"/>
    </source>
</evidence>
<dbReference type="SUPFAM" id="SSF48019">
    <property type="entry name" value="post-AAA+ oligomerization domain-like"/>
    <property type="match status" value="1"/>
</dbReference>
<accession>A0A841H3D0</accession>
<dbReference type="Gene3D" id="1.10.8.60">
    <property type="match status" value="1"/>
</dbReference>
<keyword evidence="11" id="KW-1185">Reference proteome</keyword>
<dbReference type="Gene3D" id="3.40.50.300">
    <property type="entry name" value="P-loop containing nucleotide triphosphate hydrolases"/>
    <property type="match status" value="1"/>
</dbReference>
<proteinExistence type="inferred from homology"/>
<keyword evidence="4 10" id="KW-0548">Nucleotidyltransferase</keyword>
<comment type="catalytic activity">
    <reaction evidence="8">
        <text>DNA(n) + a 2'-deoxyribonucleoside 5'-triphosphate = DNA(n+1) + diphosphate</text>
        <dbReference type="Rhea" id="RHEA:22508"/>
        <dbReference type="Rhea" id="RHEA-COMP:17339"/>
        <dbReference type="Rhea" id="RHEA-COMP:17340"/>
        <dbReference type="ChEBI" id="CHEBI:33019"/>
        <dbReference type="ChEBI" id="CHEBI:61560"/>
        <dbReference type="ChEBI" id="CHEBI:173112"/>
        <dbReference type="EC" id="2.7.7.7"/>
    </reaction>
</comment>
<dbReference type="InterPro" id="IPR010372">
    <property type="entry name" value="DNA_pol3_delta_N"/>
</dbReference>
<comment type="caution">
    <text evidence="10">The sequence shown here is derived from an EMBL/GenBank/DDBJ whole genome shotgun (WGS) entry which is preliminary data.</text>
</comment>
<dbReference type="SUPFAM" id="SSF52540">
    <property type="entry name" value="P-loop containing nucleoside triphosphate hydrolases"/>
    <property type="match status" value="1"/>
</dbReference>
<dbReference type="GO" id="GO:0003887">
    <property type="term" value="F:DNA-directed DNA polymerase activity"/>
    <property type="evidence" value="ECO:0007669"/>
    <property type="project" value="UniProtKB-KW"/>
</dbReference>
<dbReference type="InterPro" id="IPR005790">
    <property type="entry name" value="DNA_polIII_delta"/>
</dbReference>
<evidence type="ECO:0000256" key="6">
    <source>
        <dbReference type="ARBA" id="ARBA00022932"/>
    </source>
</evidence>
<dbReference type="EC" id="2.7.7.7" evidence="1"/>
<comment type="similarity">
    <text evidence="7">Belongs to the DNA polymerase HolA subunit family.</text>
</comment>